<dbReference type="EMBL" id="JABFCR010000026">
    <property type="protein sequence ID" value="NNU33967.1"/>
    <property type="molecule type" value="Genomic_DNA"/>
</dbReference>
<evidence type="ECO:0000313" key="2">
    <source>
        <dbReference type="Proteomes" id="UP000566071"/>
    </source>
</evidence>
<name>A0ABX1W6W8_9SPHI</name>
<proteinExistence type="predicted"/>
<accession>A0ABX1W6W8</accession>
<organism evidence="1 2">
    <name type="scientific">Mucilaginibacter humi</name>
    <dbReference type="NCBI Taxonomy" id="2732510"/>
    <lineage>
        <taxon>Bacteria</taxon>
        <taxon>Pseudomonadati</taxon>
        <taxon>Bacteroidota</taxon>
        <taxon>Sphingobacteriia</taxon>
        <taxon>Sphingobacteriales</taxon>
        <taxon>Sphingobacteriaceae</taxon>
        <taxon>Mucilaginibacter</taxon>
    </lineage>
</organism>
<comment type="caution">
    <text evidence="1">The sequence shown here is derived from an EMBL/GenBank/DDBJ whole genome shotgun (WGS) entry which is preliminary data.</text>
</comment>
<gene>
    <name evidence="1" type="ORF">HK413_07030</name>
</gene>
<evidence type="ECO:0000313" key="1">
    <source>
        <dbReference type="EMBL" id="NNU33967.1"/>
    </source>
</evidence>
<reference evidence="1 2" key="1">
    <citation type="submission" date="2020-05" db="EMBL/GenBank/DDBJ databases">
        <authorList>
            <person name="Khan S.A."/>
            <person name="Jeon C.O."/>
            <person name="Chun B.H."/>
        </authorList>
    </citation>
    <scope>NUCLEOTIDE SEQUENCE [LARGE SCALE GENOMIC DNA]</scope>
    <source>
        <strain evidence="1 2">S1162</strain>
    </source>
</reference>
<protein>
    <submittedName>
        <fullName evidence="1">Uncharacterized protein</fullName>
    </submittedName>
</protein>
<dbReference type="Proteomes" id="UP000566071">
    <property type="component" value="Unassembled WGS sequence"/>
</dbReference>
<sequence>MNRAYKAQPVTTTIALTTEVPAGTGTPVWALVASLLDRQQFTVSTDKQPSVRQLLPD</sequence>
<keyword evidence="2" id="KW-1185">Reference proteome</keyword>
<dbReference type="RefSeq" id="WP_175269651.1">
    <property type="nucleotide sequence ID" value="NZ_JABFCR010000026.1"/>
</dbReference>